<gene>
    <name evidence="10" type="ORF">SLEP1_g6138</name>
</gene>
<evidence type="ECO:0000313" key="10">
    <source>
        <dbReference type="EMBL" id="GKU92406.1"/>
    </source>
</evidence>
<dbReference type="InterPro" id="IPR006458">
    <property type="entry name" value="Ovate_C"/>
</dbReference>
<evidence type="ECO:0000313" key="11">
    <source>
        <dbReference type="Proteomes" id="UP001054252"/>
    </source>
</evidence>
<dbReference type="PANTHER" id="PTHR33057">
    <property type="entry name" value="TRANSCRIPTION REPRESSOR OFP7-RELATED"/>
    <property type="match status" value="1"/>
</dbReference>
<feature type="compositionally biased region" description="Low complexity" evidence="8">
    <location>
        <begin position="9"/>
        <end position="24"/>
    </location>
</feature>
<sequence length="432" mass="49657">MKWGRKKPSPSSLSSSSSRRFPSLSQVLPTSWLSRFKRMRVDAEPKRAKGKQNTVSSSPEKFAAGEGRFYGGGDGDAFWRLSFGEKSVDGKIGADPAGVLRSVWYDSVDVLGFPPSSCQRCGSNAMMTMKTDGIRRLGRMSWDVKNQDFRRDTEILPAVNLYKGERATVIKTPRLISERDLKSRKRFEEAVEEKRLRLQRIKSEAEQKSKQSLGKIVSEVEAVRQIPVIGKKKLTGGSLGKHQNLSSINSRNCSLRTNDEDRAFSAQKMEENKIEEPKVKSEKQRKSHHMSRESHRRRTKQTKVRVFSPRTPSKVETCKIKALEEMKKAKLKLKAAKQRRMKESTRLENFAVVKCSFDPEKDFRDSMIEMIMEKKISQPEELEELLACYLSLNSDEYHDLIIKAFRQVWFYLEQASFESFDIELQTEECSED</sequence>
<dbReference type="GO" id="GO:0045892">
    <property type="term" value="P:negative regulation of DNA-templated transcription"/>
    <property type="evidence" value="ECO:0007669"/>
    <property type="project" value="UniProtKB-UniRule"/>
</dbReference>
<proteinExistence type="predicted"/>
<evidence type="ECO:0000256" key="3">
    <source>
        <dbReference type="ARBA" id="ARBA00023015"/>
    </source>
</evidence>
<keyword evidence="2 6" id="KW-0678">Repressor</keyword>
<feature type="compositionally biased region" description="Basic residues" evidence="8">
    <location>
        <begin position="285"/>
        <end position="303"/>
    </location>
</feature>
<keyword evidence="5 6" id="KW-0539">Nucleus</keyword>
<dbReference type="AlphaFoldDB" id="A0AAV5I436"/>
<name>A0AAV5I436_9ROSI</name>
<dbReference type="InterPro" id="IPR038933">
    <property type="entry name" value="Ovate"/>
</dbReference>
<evidence type="ECO:0000256" key="1">
    <source>
        <dbReference type="ARBA" id="ARBA00004123"/>
    </source>
</evidence>
<dbReference type="PROSITE" id="PS51754">
    <property type="entry name" value="OVATE"/>
    <property type="match status" value="1"/>
</dbReference>
<dbReference type="Pfam" id="PF04844">
    <property type="entry name" value="Ovate"/>
    <property type="match status" value="1"/>
</dbReference>
<reference evidence="10 11" key="1">
    <citation type="journal article" date="2021" name="Commun. Biol.">
        <title>The genome of Shorea leprosula (Dipterocarpaceae) highlights the ecological relevance of drought in aseasonal tropical rainforests.</title>
        <authorList>
            <person name="Ng K.K.S."/>
            <person name="Kobayashi M.J."/>
            <person name="Fawcett J.A."/>
            <person name="Hatakeyama M."/>
            <person name="Paape T."/>
            <person name="Ng C.H."/>
            <person name="Ang C.C."/>
            <person name="Tnah L.H."/>
            <person name="Lee C.T."/>
            <person name="Nishiyama T."/>
            <person name="Sese J."/>
            <person name="O'Brien M.J."/>
            <person name="Copetti D."/>
            <person name="Mohd Noor M.I."/>
            <person name="Ong R.C."/>
            <person name="Putra M."/>
            <person name="Sireger I.Z."/>
            <person name="Indrioko S."/>
            <person name="Kosugi Y."/>
            <person name="Izuno A."/>
            <person name="Isagi Y."/>
            <person name="Lee S.L."/>
            <person name="Shimizu K.K."/>
        </authorList>
    </citation>
    <scope>NUCLEOTIDE SEQUENCE [LARGE SCALE GENOMIC DNA]</scope>
    <source>
        <strain evidence="10">214</strain>
    </source>
</reference>
<comment type="function">
    <text evidence="6">Transcriptional repressor that regulates multiple aspects of plant growth and development.</text>
</comment>
<evidence type="ECO:0000259" key="9">
    <source>
        <dbReference type="PROSITE" id="PS51754"/>
    </source>
</evidence>
<feature type="region of interest" description="Disordered" evidence="8">
    <location>
        <begin position="1"/>
        <end position="24"/>
    </location>
</feature>
<organism evidence="10 11">
    <name type="scientific">Rubroshorea leprosula</name>
    <dbReference type="NCBI Taxonomy" id="152421"/>
    <lineage>
        <taxon>Eukaryota</taxon>
        <taxon>Viridiplantae</taxon>
        <taxon>Streptophyta</taxon>
        <taxon>Embryophyta</taxon>
        <taxon>Tracheophyta</taxon>
        <taxon>Spermatophyta</taxon>
        <taxon>Magnoliopsida</taxon>
        <taxon>eudicotyledons</taxon>
        <taxon>Gunneridae</taxon>
        <taxon>Pentapetalae</taxon>
        <taxon>rosids</taxon>
        <taxon>malvids</taxon>
        <taxon>Malvales</taxon>
        <taxon>Dipterocarpaceae</taxon>
        <taxon>Rubroshorea</taxon>
    </lineage>
</organism>
<protein>
    <recommendedName>
        <fullName evidence="6">Transcription repressor</fullName>
    </recommendedName>
    <alternativeName>
        <fullName evidence="6">Ovate family protein</fullName>
    </alternativeName>
</protein>
<dbReference type="PANTHER" id="PTHR33057:SF82">
    <property type="entry name" value="TRANSCRIPTION REPRESSOR OFP5"/>
    <property type="match status" value="1"/>
</dbReference>
<dbReference type="EMBL" id="BPVZ01000006">
    <property type="protein sequence ID" value="GKU92406.1"/>
    <property type="molecule type" value="Genomic_DNA"/>
</dbReference>
<accession>A0AAV5I436</accession>
<feature type="coiled-coil region" evidence="7">
    <location>
        <begin position="319"/>
        <end position="346"/>
    </location>
</feature>
<comment type="subcellular location">
    <subcellularLocation>
        <location evidence="1 6">Nucleus</location>
    </subcellularLocation>
</comment>
<evidence type="ECO:0000256" key="5">
    <source>
        <dbReference type="ARBA" id="ARBA00023242"/>
    </source>
</evidence>
<evidence type="ECO:0000256" key="2">
    <source>
        <dbReference type="ARBA" id="ARBA00022491"/>
    </source>
</evidence>
<evidence type="ECO:0000256" key="7">
    <source>
        <dbReference type="SAM" id="Coils"/>
    </source>
</evidence>
<feature type="domain" description="OVATE" evidence="9">
    <location>
        <begin position="352"/>
        <end position="411"/>
    </location>
</feature>
<feature type="compositionally biased region" description="Basic and acidic residues" evidence="8">
    <location>
        <begin position="266"/>
        <end position="284"/>
    </location>
</feature>
<feature type="region of interest" description="Disordered" evidence="8">
    <location>
        <begin position="266"/>
        <end position="308"/>
    </location>
</feature>
<evidence type="ECO:0000256" key="6">
    <source>
        <dbReference type="RuleBase" id="RU367028"/>
    </source>
</evidence>
<dbReference type="GO" id="GO:0005634">
    <property type="term" value="C:nucleus"/>
    <property type="evidence" value="ECO:0007669"/>
    <property type="project" value="UniProtKB-SubCell"/>
</dbReference>
<feature type="coiled-coil region" evidence="7">
    <location>
        <begin position="184"/>
        <end position="211"/>
    </location>
</feature>
<keyword evidence="4 6" id="KW-0804">Transcription</keyword>
<comment type="caution">
    <text evidence="10">The sequence shown here is derived from an EMBL/GenBank/DDBJ whole genome shotgun (WGS) entry which is preliminary data.</text>
</comment>
<dbReference type="Proteomes" id="UP001054252">
    <property type="component" value="Unassembled WGS sequence"/>
</dbReference>
<dbReference type="NCBIfam" id="TIGR01568">
    <property type="entry name" value="A_thal_3678"/>
    <property type="match status" value="1"/>
</dbReference>
<keyword evidence="11" id="KW-1185">Reference proteome</keyword>
<keyword evidence="7" id="KW-0175">Coiled coil</keyword>
<evidence type="ECO:0000256" key="8">
    <source>
        <dbReference type="SAM" id="MobiDB-lite"/>
    </source>
</evidence>
<evidence type="ECO:0000256" key="4">
    <source>
        <dbReference type="ARBA" id="ARBA00023163"/>
    </source>
</evidence>
<keyword evidence="3 6" id="KW-0805">Transcription regulation</keyword>